<accession>A0A942DXM4</accession>
<comment type="caution">
    <text evidence="3">The sequence shown here is derived from an EMBL/GenBank/DDBJ whole genome shotgun (WGS) entry which is preliminary data.</text>
</comment>
<organism evidence="3 4">
    <name type="scientific">Pseudaminobacter soli</name>
    <name type="common">ex Zhang et al. 2022</name>
    <dbReference type="NCBI Taxonomy" id="2831468"/>
    <lineage>
        <taxon>Bacteria</taxon>
        <taxon>Pseudomonadati</taxon>
        <taxon>Pseudomonadota</taxon>
        <taxon>Alphaproteobacteria</taxon>
        <taxon>Hyphomicrobiales</taxon>
        <taxon>Phyllobacteriaceae</taxon>
        <taxon>Pseudaminobacter</taxon>
    </lineage>
</organism>
<dbReference type="InterPro" id="IPR023393">
    <property type="entry name" value="START-like_dom_sf"/>
</dbReference>
<protein>
    <submittedName>
        <fullName evidence="3">SRPBCC family protein</fullName>
    </submittedName>
</protein>
<dbReference type="RefSeq" id="WP_188255293.1">
    <property type="nucleotide sequence ID" value="NZ_JABVCF010000007.1"/>
</dbReference>
<reference evidence="3" key="1">
    <citation type="submission" date="2021-04" db="EMBL/GenBank/DDBJ databases">
        <title>Pseudaminobacter soli sp. nov., isolated from paddy soil contaminated by heavy metals.</title>
        <authorList>
            <person name="Zhang K."/>
        </authorList>
    </citation>
    <scope>NUCLEOTIDE SEQUENCE</scope>
    <source>
        <strain evidence="3">19-2017</strain>
    </source>
</reference>
<dbReference type="CDD" id="cd08898">
    <property type="entry name" value="SRPBCC_CalC_Aha1-like_5"/>
    <property type="match status" value="1"/>
</dbReference>
<gene>
    <name evidence="3" type="ORF">KEU06_14010</name>
</gene>
<dbReference type="SUPFAM" id="SSF55961">
    <property type="entry name" value="Bet v1-like"/>
    <property type="match status" value="1"/>
</dbReference>
<evidence type="ECO:0000256" key="1">
    <source>
        <dbReference type="ARBA" id="ARBA00006817"/>
    </source>
</evidence>
<evidence type="ECO:0000313" key="3">
    <source>
        <dbReference type="EMBL" id="MBS3649724.1"/>
    </source>
</evidence>
<name>A0A942DXM4_9HYPH</name>
<comment type="similarity">
    <text evidence="1">Belongs to the AHA1 family.</text>
</comment>
<evidence type="ECO:0000259" key="2">
    <source>
        <dbReference type="Pfam" id="PF08327"/>
    </source>
</evidence>
<dbReference type="Gene3D" id="3.30.530.20">
    <property type="match status" value="1"/>
</dbReference>
<dbReference type="Proteomes" id="UP000680348">
    <property type="component" value="Unassembled WGS sequence"/>
</dbReference>
<dbReference type="AlphaFoldDB" id="A0A942DXM4"/>
<feature type="domain" description="Activator of Hsp90 ATPase homologue 1/2-like C-terminal" evidence="2">
    <location>
        <begin position="14"/>
        <end position="147"/>
    </location>
</feature>
<dbReference type="InterPro" id="IPR013538">
    <property type="entry name" value="ASHA1/2-like_C"/>
</dbReference>
<keyword evidence="4" id="KW-1185">Reference proteome</keyword>
<evidence type="ECO:0000313" key="4">
    <source>
        <dbReference type="Proteomes" id="UP000680348"/>
    </source>
</evidence>
<dbReference type="EMBL" id="JAGWCR010000007">
    <property type="protein sequence ID" value="MBS3649724.1"/>
    <property type="molecule type" value="Genomic_DNA"/>
</dbReference>
<sequence>MSNDRIERTIELTAPIERVWRALTEHTEFGAWFRVRLDGPFVLGHVTTGQMTYPGFEHYRWYCHVTRLEPPHLFAFTWPHPGDLTAEDHSGEPMTLVEFRLEPTASGTRLTVTESGFAALREDRRMEALRGNEQGWQEQLGNIRAYVQG</sequence>
<dbReference type="Pfam" id="PF08327">
    <property type="entry name" value="AHSA1"/>
    <property type="match status" value="1"/>
</dbReference>
<proteinExistence type="inferred from homology"/>